<dbReference type="Proteomes" id="UP001320420">
    <property type="component" value="Unassembled WGS sequence"/>
</dbReference>
<feature type="region of interest" description="Disordered" evidence="1">
    <location>
        <begin position="27"/>
        <end position="83"/>
    </location>
</feature>
<feature type="compositionally biased region" description="Low complexity" evidence="1">
    <location>
        <begin position="43"/>
        <end position="66"/>
    </location>
</feature>
<feature type="compositionally biased region" description="Polar residues" evidence="1">
    <location>
        <begin position="33"/>
        <end position="42"/>
    </location>
</feature>
<dbReference type="AlphaFoldDB" id="A0AAN9UJP2"/>
<evidence type="ECO:0000313" key="3">
    <source>
        <dbReference type="Proteomes" id="UP001320420"/>
    </source>
</evidence>
<evidence type="ECO:0000313" key="2">
    <source>
        <dbReference type="EMBL" id="KAK7749265.1"/>
    </source>
</evidence>
<sequence>MRVGKKCPGYRDQLSLMFRDESTKVIQKAHAQWGTSGSPDHASQTSNSSSSSRRSSATSPSSTSSREGCQTSISPSRAGRMVKREVVPTRITRAIDTNVDDRGVQFYISRYLHDQPDGPRTPAELAAYCTSSDAMRNIVVAVGLAGLSNLRGDKDMSLYAREKYVSALRHTGQLVLSSQVRQDPVGFALSVKSVVTLALFEVVSRKGSVVSASTARTHIQGAIALFKTALPFPQAPKGGAKGALQLLFTLFIPSQMTDMLLPEAFFEVLTKCRELLQGSPETISVDVALAIADVVQASSVLSYKKHVDGRPAIEALLQQLSTLQTRFDDLEDALYHAYPYEVRQGHHPPIALFRGKWHAYAEMWAARIWNHYRWARIILNEMLIKATTEYPVSGARFLSPSRRDQGLATIKRMAEDTLISTPAHWHHPVLDSKTAKMFGAPGQGGSGAAGIPTLMWHLKTAGCAMGVSRELWGWSYETMQVIWKEMGMQHAIAIAGVMEKERAMQEREWMMLNETKVKIEELGDE</sequence>
<reference evidence="2 3" key="1">
    <citation type="submission" date="2024-02" db="EMBL/GenBank/DDBJ databases">
        <title>De novo assembly and annotation of 12 fungi associated with fruit tree decline syndrome in Ontario, Canada.</title>
        <authorList>
            <person name="Sulman M."/>
            <person name="Ellouze W."/>
            <person name="Ilyukhin E."/>
        </authorList>
    </citation>
    <scope>NUCLEOTIDE SEQUENCE [LARGE SCALE GENOMIC DNA]</scope>
    <source>
        <strain evidence="2 3">M11/M66-122</strain>
    </source>
</reference>
<organism evidence="2 3">
    <name type="scientific">Diatrype stigma</name>
    <dbReference type="NCBI Taxonomy" id="117547"/>
    <lineage>
        <taxon>Eukaryota</taxon>
        <taxon>Fungi</taxon>
        <taxon>Dikarya</taxon>
        <taxon>Ascomycota</taxon>
        <taxon>Pezizomycotina</taxon>
        <taxon>Sordariomycetes</taxon>
        <taxon>Xylariomycetidae</taxon>
        <taxon>Xylariales</taxon>
        <taxon>Diatrypaceae</taxon>
        <taxon>Diatrype</taxon>
    </lineage>
</organism>
<dbReference type="EMBL" id="JAKJXP020000075">
    <property type="protein sequence ID" value="KAK7749265.1"/>
    <property type="molecule type" value="Genomic_DNA"/>
</dbReference>
<name>A0AAN9UJP2_9PEZI</name>
<proteinExistence type="predicted"/>
<evidence type="ECO:0000256" key="1">
    <source>
        <dbReference type="SAM" id="MobiDB-lite"/>
    </source>
</evidence>
<gene>
    <name evidence="2" type="ORF">SLS62_008234</name>
</gene>
<dbReference type="InterPro" id="IPR053175">
    <property type="entry name" value="DHMBA_Reg_Transcription_Factor"/>
</dbReference>
<accession>A0AAN9UJP2</accession>
<keyword evidence="3" id="KW-1185">Reference proteome</keyword>
<dbReference type="PANTHER" id="PTHR38791">
    <property type="entry name" value="ZN(II)2CYS6 TRANSCRIPTION FACTOR (EUROFUNG)-RELATED-RELATED"/>
    <property type="match status" value="1"/>
</dbReference>
<protein>
    <submittedName>
        <fullName evidence="2">Uncharacterized protein</fullName>
    </submittedName>
</protein>
<dbReference type="PANTHER" id="PTHR38791:SF5">
    <property type="entry name" value="TRANSCRIPTION FACTOR DBAG-RELATED"/>
    <property type="match status" value="1"/>
</dbReference>
<comment type="caution">
    <text evidence="2">The sequence shown here is derived from an EMBL/GenBank/DDBJ whole genome shotgun (WGS) entry which is preliminary data.</text>
</comment>